<gene>
    <name evidence="1" type="ORF">AEST_00770</name>
</gene>
<keyword evidence="2" id="KW-1185">Reference proteome</keyword>
<organism evidence="1 2">
    <name type="scientific">Alishewanella aestuarii B11</name>
    <dbReference type="NCBI Taxonomy" id="1197174"/>
    <lineage>
        <taxon>Bacteria</taxon>
        <taxon>Pseudomonadati</taxon>
        <taxon>Pseudomonadota</taxon>
        <taxon>Gammaproteobacteria</taxon>
        <taxon>Alteromonadales</taxon>
        <taxon>Alteromonadaceae</taxon>
        <taxon>Alishewanella</taxon>
    </lineage>
</organism>
<dbReference type="Proteomes" id="UP000012043">
    <property type="component" value="Unassembled WGS sequence"/>
</dbReference>
<dbReference type="PATRIC" id="fig|1197174.4.peg.75"/>
<accession>J1QN45</accession>
<sequence length="59" mass="6473">MNDLLKPVTPAQPVMATTTLEGFIEVTALDELDKIVGGFLNPDEIYIELEESPVSSSMY</sequence>
<name>J1QN45_9ALTE</name>
<dbReference type="EMBL" id="ALAB01000001">
    <property type="protein sequence ID" value="EJI87036.1"/>
    <property type="molecule type" value="Genomic_DNA"/>
</dbReference>
<evidence type="ECO:0000313" key="2">
    <source>
        <dbReference type="Proteomes" id="UP000012043"/>
    </source>
</evidence>
<evidence type="ECO:0000313" key="1">
    <source>
        <dbReference type="EMBL" id="EJI87036.1"/>
    </source>
</evidence>
<reference evidence="1 2" key="1">
    <citation type="journal article" date="2012" name="J. Bacteriol.">
        <title>Genome Sequence of Pectin-Degrading Alishewanella aestuarii Strain B11T, Isolated from Tidal Flat Sediment.</title>
        <authorList>
            <person name="Jung J."/>
            <person name="Choi S."/>
            <person name="Chun J."/>
            <person name="Park W."/>
        </authorList>
    </citation>
    <scope>NUCLEOTIDE SEQUENCE [LARGE SCALE GENOMIC DNA]</scope>
    <source>
        <strain evidence="1 2">B11</strain>
    </source>
</reference>
<proteinExistence type="predicted"/>
<dbReference type="AlphaFoldDB" id="J1QN45"/>
<dbReference type="RefSeq" id="WP_008606230.1">
    <property type="nucleotide sequence ID" value="NZ_ALAB01000001.1"/>
</dbReference>
<protein>
    <submittedName>
        <fullName evidence="1">Uncharacterized protein</fullName>
    </submittedName>
</protein>
<comment type="caution">
    <text evidence="1">The sequence shown here is derived from an EMBL/GenBank/DDBJ whole genome shotgun (WGS) entry which is preliminary data.</text>
</comment>